<reference evidence="1 2" key="1">
    <citation type="submission" date="2024-10" db="EMBL/GenBank/DDBJ databases">
        <authorList>
            <person name="Topkara A.R."/>
            <person name="Saygin H."/>
        </authorList>
    </citation>
    <scope>NUCLEOTIDE SEQUENCE [LARGE SCALE GENOMIC DNA]</scope>
    <source>
        <strain evidence="1 2">M3C6</strain>
    </source>
</reference>
<keyword evidence="2" id="KW-1185">Reference proteome</keyword>
<comment type="caution">
    <text evidence="1">The sequence shown here is derived from an EMBL/GenBank/DDBJ whole genome shotgun (WGS) entry which is preliminary data.</text>
</comment>
<dbReference type="RefSeq" id="WP_393177478.1">
    <property type="nucleotide sequence ID" value="NZ_JBICRM010000066.1"/>
</dbReference>
<sequence length="88" mass="9599">MINPDSAETIGWPRLAEQVTGVYRNKPAAERPRVRILASNYGEAIDDGATIAVGFGKQDMDRFWSQVTLPGTLDNGIGLDSLKHALLM</sequence>
<evidence type="ECO:0000313" key="2">
    <source>
        <dbReference type="Proteomes" id="UP001603978"/>
    </source>
</evidence>
<dbReference type="Proteomes" id="UP001603978">
    <property type="component" value="Unassembled WGS sequence"/>
</dbReference>
<gene>
    <name evidence="1" type="ORF">ACFLIM_48630</name>
</gene>
<accession>A0ABW7AXY3</accession>
<protein>
    <submittedName>
        <fullName evidence="1">Uncharacterized protein</fullName>
    </submittedName>
</protein>
<name>A0ABW7AXY3_9ACTN</name>
<dbReference type="EMBL" id="JBICRM010000066">
    <property type="protein sequence ID" value="MFG1711052.1"/>
    <property type="molecule type" value="Genomic_DNA"/>
</dbReference>
<proteinExistence type="predicted"/>
<organism evidence="1 2">
    <name type="scientific">Nonomuraea marmarensis</name>
    <dbReference type="NCBI Taxonomy" id="3351344"/>
    <lineage>
        <taxon>Bacteria</taxon>
        <taxon>Bacillati</taxon>
        <taxon>Actinomycetota</taxon>
        <taxon>Actinomycetes</taxon>
        <taxon>Streptosporangiales</taxon>
        <taxon>Streptosporangiaceae</taxon>
        <taxon>Nonomuraea</taxon>
    </lineage>
</organism>
<evidence type="ECO:0000313" key="1">
    <source>
        <dbReference type="EMBL" id="MFG1711052.1"/>
    </source>
</evidence>